<evidence type="ECO:0000256" key="3">
    <source>
        <dbReference type="ARBA" id="ARBA00022679"/>
    </source>
</evidence>
<evidence type="ECO:0000259" key="15">
    <source>
        <dbReference type="PROSITE" id="PS52029"/>
    </source>
</evidence>
<comment type="caution">
    <text evidence="16">The sequence shown here is derived from an EMBL/GenBank/DDBJ whole genome shotgun (WGS) entry which is preliminary data.</text>
</comment>
<dbReference type="GO" id="GO:0005576">
    <property type="term" value="C:extracellular region"/>
    <property type="evidence" value="ECO:0007669"/>
    <property type="project" value="TreeGrafter"/>
</dbReference>
<dbReference type="RefSeq" id="WP_179773970.1">
    <property type="nucleotide sequence ID" value="NZ_JACCFK010000001.1"/>
</dbReference>
<dbReference type="InterPro" id="IPR041280">
    <property type="entry name" value="Big_10"/>
</dbReference>
<evidence type="ECO:0000256" key="9">
    <source>
        <dbReference type="ARBA" id="ARBA00023288"/>
    </source>
</evidence>
<dbReference type="GO" id="GO:0071555">
    <property type="term" value="P:cell wall organization"/>
    <property type="evidence" value="ECO:0007669"/>
    <property type="project" value="UniProtKB-UniRule"/>
</dbReference>
<dbReference type="PANTHER" id="PTHR30582">
    <property type="entry name" value="L,D-TRANSPEPTIDASE"/>
    <property type="match status" value="1"/>
</dbReference>
<dbReference type="Gene3D" id="2.60.40.3710">
    <property type="match status" value="1"/>
</dbReference>
<keyword evidence="11 13" id="KW-0961">Cell wall biogenesis/degradation</keyword>
<feature type="domain" description="L,D-TPase catalytic" evidence="15">
    <location>
        <begin position="244"/>
        <end position="369"/>
    </location>
</feature>
<dbReference type="Gene3D" id="2.40.440.10">
    <property type="entry name" value="L,D-transpeptidase catalytic domain-like"/>
    <property type="match status" value="1"/>
</dbReference>
<dbReference type="PROSITE" id="PS51257">
    <property type="entry name" value="PROKAR_LIPOPROTEIN"/>
    <property type="match status" value="1"/>
</dbReference>
<feature type="active site" description="Proton donor/acceptor" evidence="13">
    <location>
        <position position="327"/>
    </location>
</feature>
<feature type="signal peptide" evidence="14">
    <location>
        <begin position="1"/>
        <end position="21"/>
    </location>
</feature>
<evidence type="ECO:0000256" key="6">
    <source>
        <dbReference type="ARBA" id="ARBA00022984"/>
    </source>
</evidence>
<evidence type="ECO:0000256" key="12">
    <source>
        <dbReference type="ARBA" id="ARBA00060592"/>
    </source>
</evidence>
<comment type="pathway">
    <text evidence="12">Glycan biosynthesis.</text>
</comment>
<dbReference type="EMBL" id="JACCFK010000001">
    <property type="protein sequence ID" value="NYI89888.1"/>
    <property type="molecule type" value="Genomic_DNA"/>
</dbReference>
<evidence type="ECO:0000256" key="10">
    <source>
        <dbReference type="ARBA" id="ARBA00023315"/>
    </source>
</evidence>
<comment type="pathway">
    <text evidence="1 13">Cell wall biogenesis; peptidoglycan biosynthesis.</text>
</comment>
<dbReference type="InterPro" id="IPR005490">
    <property type="entry name" value="LD_TPept_cat_dom"/>
</dbReference>
<proteinExistence type="predicted"/>
<dbReference type="CDD" id="cd16913">
    <property type="entry name" value="YkuD_like"/>
    <property type="match status" value="1"/>
</dbReference>
<dbReference type="GO" id="GO:0018104">
    <property type="term" value="P:peptidoglycan-protein cross-linking"/>
    <property type="evidence" value="ECO:0007669"/>
    <property type="project" value="TreeGrafter"/>
</dbReference>
<dbReference type="GO" id="GO:0008360">
    <property type="term" value="P:regulation of cell shape"/>
    <property type="evidence" value="ECO:0007669"/>
    <property type="project" value="UniProtKB-UniRule"/>
</dbReference>
<keyword evidence="3" id="KW-0808">Transferase</keyword>
<dbReference type="CDD" id="cd13432">
    <property type="entry name" value="LDT_IgD_like_2"/>
    <property type="match status" value="1"/>
</dbReference>
<dbReference type="InterPro" id="IPR050979">
    <property type="entry name" value="LD-transpeptidase"/>
</dbReference>
<gene>
    <name evidence="16" type="ORF">HNR02_003211</name>
</gene>
<evidence type="ECO:0000256" key="11">
    <source>
        <dbReference type="ARBA" id="ARBA00023316"/>
    </source>
</evidence>
<dbReference type="GO" id="GO:0071972">
    <property type="term" value="F:peptidoglycan L,D-transpeptidase activity"/>
    <property type="evidence" value="ECO:0007669"/>
    <property type="project" value="TreeGrafter"/>
</dbReference>
<dbReference type="Gene3D" id="2.60.40.3780">
    <property type="match status" value="1"/>
</dbReference>
<evidence type="ECO:0000313" key="17">
    <source>
        <dbReference type="Proteomes" id="UP000549616"/>
    </source>
</evidence>
<feature type="chain" id="PRO_5038602992" evidence="14">
    <location>
        <begin position="22"/>
        <end position="397"/>
    </location>
</feature>
<keyword evidence="2" id="KW-1003">Cell membrane</keyword>
<dbReference type="FunFam" id="2.40.440.10:FF:000005">
    <property type="entry name" value="L,D-transpeptidase 2"/>
    <property type="match status" value="1"/>
</dbReference>
<keyword evidence="7" id="KW-0472">Membrane</keyword>
<evidence type="ECO:0000256" key="5">
    <source>
        <dbReference type="ARBA" id="ARBA00022960"/>
    </source>
</evidence>
<dbReference type="PANTHER" id="PTHR30582:SF2">
    <property type="entry name" value="L,D-TRANSPEPTIDASE YCIB-RELATED"/>
    <property type="match status" value="1"/>
</dbReference>
<keyword evidence="9 16" id="KW-0449">Lipoprotein</keyword>
<dbReference type="AlphaFoldDB" id="A0A853B427"/>
<dbReference type="SUPFAM" id="SSF141523">
    <property type="entry name" value="L,D-transpeptidase catalytic domain-like"/>
    <property type="match status" value="1"/>
</dbReference>
<accession>A0A853B427</accession>
<reference evidence="16 17" key="1">
    <citation type="submission" date="2020-07" db="EMBL/GenBank/DDBJ databases">
        <title>Sequencing the genomes of 1000 actinobacteria strains.</title>
        <authorList>
            <person name="Klenk H.-P."/>
        </authorList>
    </citation>
    <scope>NUCLEOTIDE SEQUENCE [LARGE SCALE GENOMIC DNA]</scope>
    <source>
        <strain evidence="16 17">DSM 104006</strain>
    </source>
</reference>
<keyword evidence="8" id="KW-0564">Palmitate</keyword>
<dbReference type="PROSITE" id="PS52029">
    <property type="entry name" value="LD_TPASE"/>
    <property type="match status" value="1"/>
</dbReference>
<dbReference type="Pfam" id="PF03734">
    <property type="entry name" value="YkuD"/>
    <property type="match status" value="1"/>
</dbReference>
<evidence type="ECO:0000256" key="2">
    <source>
        <dbReference type="ARBA" id="ARBA00022475"/>
    </source>
</evidence>
<evidence type="ECO:0000256" key="1">
    <source>
        <dbReference type="ARBA" id="ARBA00004752"/>
    </source>
</evidence>
<name>A0A853B427_9PSEU</name>
<keyword evidence="6 13" id="KW-0573">Peptidoglycan synthesis</keyword>
<keyword evidence="10" id="KW-0012">Acyltransferase</keyword>
<dbReference type="Pfam" id="PF17964">
    <property type="entry name" value="Big_10"/>
    <property type="match status" value="1"/>
</dbReference>
<keyword evidence="17" id="KW-1185">Reference proteome</keyword>
<sequence>MRRSAVVGGWACLVLVAGLLAGCTSEPGSGGTGGQGAPSSATAEVAKPVTIATVPATGASDIAPGEPVSVTASDGRLTEVTLRNPAGEVVPGVLAADGGSWEFTDGLGYGKQYTLTAVAVGADGKPVTSTSTFTTIGKPRRTISVSLNMQEGETVGVGMPLIFTFSSKVTDRQAAERALKVATEPVTEGAFRWTRDDTVIWRPKDYWRPGTKISVDAAIYGKPLGGGAYGLEDRAASVTVGDKVTVVADGGSHQLTVSVNDAEVRTMPISMGKPGHTTPAGTYTVMSEHVGYTMDSGTYGVPADTPGGYRTFVKYAVRLSNSGIFYHSAPWSVGSQGHRNVSHGCINLSNDNAKWLMDLSKKGDLFTVTNSGGQQLEPTDGWSVWQLPWPAWTTPTT</sequence>
<organism evidence="16 17">
    <name type="scientific">Amycolatopsis endophytica</name>
    <dbReference type="NCBI Taxonomy" id="860233"/>
    <lineage>
        <taxon>Bacteria</taxon>
        <taxon>Bacillati</taxon>
        <taxon>Actinomycetota</taxon>
        <taxon>Actinomycetes</taxon>
        <taxon>Pseudonocardiales</taxon>
        <taxon>Pseudonocardiaceae</taxon>
        <taxon>Amycolatopsis</taxon>
    </lineage>
</organism>
<keyword evidence="4 14" id="KW-0732">Signal</keyword>
<dbReference type="UniPathway" id="UPA00219"/>
<feature type="active site" description="Nucleophile" evidence="13">
    <location>
        <position position="345"/>
    </location>
</feature>
<dbReference type="Proteomes" id="UP000549616">
    <property type="component" value="Unassembled WGS sequence"/>
</dbReference>
<evidence type="ECO:0000256" key="7">
    <source>
        <dbReference type="ARBA" id="ARBA00023136"/>
    </source>
</evidence>
<evidence type="ECO:0000313" key="16">
    <source>
        <dbReference type="EMBL" id="NYI89888.1"/>
    </source>
</evidence>
<dbReference type="InterPro" id="IPR038063">
    <property type="entry name" value="Transpep_catalytic_dom"/>
</dbReference>
<dbReference type="GO" id="GO:0016746">
    <property type="term" value="F:acyltransferase activity"/>
    <property type="evidence" value="ECO:0007669"/>
    <property type="project" value="UniProtKB-KW"/>
</dbReference>
<evidence type="ECO:0000256" key="13">
    <source>
        <dbReference type="PROSITE-ProRule" id="PRU01373"/>
    </source>
</evidence>
<keyword evidence="5 13" id="KW-0133">Cell shape</keyword>
<protein>
    <submittedName>
        <fullName evidence="16">Lipoprotein-anchoring transpeptidase ErfK/SrfK</fullName>
    </submittedName>
</protein>
<evidence type="ECO:0000256" key="8">
    <source>
        <dbReference type="ARBA" id="ARBA00023139"/>
    </source>
</evidence>
<evidence type="ECO:0000256" key="4">
    <source>
        <dbReference type="ARBA" id="ARBA00022729"/>
    </source>
</evidence>
<evidence type="ECO:0000256" key="14">
    <source>
        <dbReference type="SAM" id="SignalP"/>
    </source>
</evidence>